<reference evidence="11 12" key="1">
    <citation type="submission" date="2019-06" db="EMBL/GenBank/DDBJ databases">
        <title>Sequencing the genomes of 1000 actinobacteria strains.</title>
        <authorList>
            <person name="Klenk H.-P."/>
        </authorList>
    </citation>
    <scope>NUCLEOTIDE SEQUENCE [LARGE SCALE GENOMIC DNA]</scope>
    <source>
        <strain evidence="11 12">DSM 18607</strain>
    </source>
</reference>
<proteinExistence type="inferred from homology"/>
<dbReference type="InterPro" id="IPR000515">
    <property type="entry name" value="MetI-like"/>
</dbReference>
<comment type="similarity">
    <text evidence="2">Belongs to the binding-protein-dependent transport system permease family. HisMQ subfamily.</text>
</comment>
<keyword evidence="5 9" id="KW-0812">Transmembrane</keyword>
<keyword evidence="3 9" id="KW-0813">Transport</keyword>
<dbReference type="CDD" id="cd06261">
    <property type="entry name" value="TM_PBP2"/>
    <property type="match status" value="1"/>
</dbReference>
<dbReference type="InterPro" id="IPR035906">
    <property type="entry name" value="MetI-like_sf"/>
</dbReference>
<keyword evidence="12" id="KW-1185">Reference proteome</keyword>
<feature type="domain" description="ABC transmembrane type-1" evidence="10">
    <location>
        <begin position="65"/>
        <end position="258"/>
    </location>
</feature>
<accession>A0A542DXH0</accession>
<dbReference type="PANTHER" id="PTHR30614:SF20">
    <property type="entry name" value="GLUTAMINE TRANSPORT SYSTEM PERMEASE PROTEIN GLNP"/>
    <property type="match status" value="1"/>
</dbReference>
<evidence type="ECO:0000256" key="7">
    <source>
        <dbReference type="ARBA" id="ARBA00022989"/>
    </source>
</evidence>
<dbReference type="NCBIfam" id="TIGR01726">
    <property type="entry name" value="HEQRo_perm_3TM"/>
    <property type="match status" value="1"/>
</dbReference>
<dbReference type="AlphaFoldDB" id="A0A542DXH0"/>
<organism evidence="11 12">
    <name type="scientific">Lapillicoccus jejuensis</name>
    <dbReference type="NCBI Taxonomy" id="402171"/>
    <lineage>
        <taxon>Bacteria</taxon>
        <taxon>Bacillati</taxon>
        <taxon>Actinomycetota</taxon>
        <taxon>Actinomycetes</taxon>
        <taxon>Micrococcales</taxon>
        <taxon>Intrasporangiaceae</taxon>
        <taxon>Lapillicoccus</taxon>
    </lineage>
</organism>
<feature type="transmembrane region" description="Helical" evidence="9">
    <location>
        <begin position="237"/>
        <end position="255"/>
    </location>
</feature>
<dbReference type="InterPro" id="IPR043429">
    <property type="entry name" value="ArtM/GltK/GlnP/TcyL/YhdX-like"/>
</dbReference>
<evidence type="ECO:0000256" key="9">
    <source>
        <dbReference type="RuleBase" id="RU363032"/>
    </source>
</evidence>
<keyword evidence="4" id="KW-1003">Cell membrane</keyword>
<dbReference type="SUPFAM" id="SSF161098">
    <property type="entry name" value="MetI-like"/>
    <property type="match status" value="1"/>
</dbReference>
<evidence type="ECO:0000313" key="11">
    <source>
        <dbReference type="EMBL" id="TQJ07779.1"/>
    </source>
</evidence>
<keyword evidence="6" id="KW-0029">Amino-acid transport</keyword>
<evidence type="ECO:0000256" key="3">
    <source>
        <dbReference type="ARBA" id="ARBA00022448"/>
    </source>
</evidence>
<protein>
    <submittedName>
        <fullName evidence="11">Amino acid ABC transporter membrane protein (PAAT family)</fullName>
    </submittedName>
</protein>
<evidence type="ECO:0000256" key="2">
    <source>
        <dbReference type="ARBA" id="ARBA00010072"/>
    </source>
</evidence>
<evidence type="ECO:0000256" key="1">
    <source>
        <dbReference type="ARBA" id="ARBA00004651"/>
    </source>
</evidence>
<evidence type="ECO:0000256" key="4">
    <source>
        <dbReference type="ARBA" id="ARBA00022475"/>
    </source>
</evidence>
<evidence type="ECO:0000256" key="8">
    <source>
        <dbReference type="ARBA" id="ARBA00023136"/>
    </source>
</evidence>
<feature type="transmembrane region" description="Helical" evidence="9">
    <location>
        <begin position="21"/>
        <end position="41"/>
    </location>
</feature>
<comment type="caution">
    <text evidence="11">The sequence shown here is derived from an EMBL/GenBank/DDBJ whole genome shotgun (WGS) entry which is preliminary data.</text>
</comment>
<dbReference type="Proteomes" id="UP000317893">
    <property type="component" value="Unassembled WGS sequence"/>
</dbReference>
<dbReference type="InterPro" id="IPR010065">
    <property type="entry name" value="AA_ABC_transptr_permease_3TM"/>
</dbReference>
<keyword evidence="7 9" id="KW-1133">Transmembrane helix</keyword>
<dbReference type="PANTHER" id="PTHR30614">
    <property type="entry name" value="MEMBRANE COMPONENT OF AMINO ACID ABC TRANSPORTER"/>
    <property type="match status" value="1"/>
</dbReference>
<feature type="transmembrane region" description="Helical" evidence="9">
    <location>
        <begin position="110"/>
        <end position="127"/>
    </location>
</feature>
<keyword evidence="8 9" id="KW-0472">Membrane</keyword>
<gene>
    <name evidence="11" type="ORF">FB458_0847</name>
</gene>
<evidence type="ECO:0000256" key="5">
    <source>
        <dbReference type="ARBA" id="ARBA00022692"/>
    </source>
</evidence>
<dbReference type="GO" id="GO:0043190">
    <property type="term" value="C:ATP-binding cassette (ABC) transporter complex"/>
    <property type="evidence" value="ECO:0007669"/>
    <property type="project" value="InterPro"/>
</dbReference>
<dbReference type="Gene3D" id="1.10.3720.10">
    <property type="entry name" value="MetI-like"/>
    <property type="match status" value="1"/>
</dbReference>
<name>A0A542DXH0_9MICO</name>
<sequence length="274" mass="29510">MERERAAYRSARARRSLLASTGSTVVVLVVAAVLLVTSPGWPRVRDTWFSWDKAVESFPAVLDGLWLNIRLMVVCAVAIVVLGLTLAVLRTLRGAVFAPLRIFATVYVDLFRGLPLLLVLLLLGFGAPALDLTGLPTSVLFWGATSLVLSYSAYVAEVFRAGIETVHPSQRAAARALGLTYAQSLRFVVLPQAVRRVVPALMNDLVSLQKDSGLVSVLGITDAIRAAQISTAEDFNYTPYVVAGVVFVALTIPMARVADRVSRRRGQGPVGGHL</sequence>
<dbReference type="Pfam" id="PF00528">
    <property type="entry name" value="BPD_transp_1"/>
    <property type="match status" value="1"/>
</dbReference>
<dbReference type="EMBL" id="VFMN01000001">
    <property type="protein sequence ID" value="TQJ07779.1"/>
    <property type="molecule type" value="Genomic_DNA"/>
</dbReference>
<evidence type="ECO:0000256" key="6">
    <source>
        <dbReference type="ARBA" id="ARBA00022970"/>
    </source>
</evidence>
<dbReference type="GO" id="GO:0006865">
    <property type="term" value="P:amino acid transport"/>
    <property type="evidence" value="ECO:0007669"/>
    <property type="project" value="UniProtKB-KW"/>
</dbReference>
<feature type="transmembrane region" description="Helical" evidence="9">
    <location>
        <begin position="139"/>
        <end position="160"/>
    </location>
</feature>
<evidence type="ECO:0000259" key="10">
    <source>
        <dbReference type="PROSITE" id="PS50928"/>
    </source>
</evidence>
<comment type="subcellular location">
    <subcellularLocation>
        <location evidence="1 9">Cell membrane</location>
        <topology evidence="1 9">Multi-pass membrane protein</topology>
    </subcellularLocation>
</comment>
<feature type="transmembrane region" description="Helical" evidence="9">
    <location>
        <begin position="69"/>
        <end position="89"/>
    </location>
</feature>
<dbReference type="GO" id="GO:0022857">
    <property type="term" value="F:transmembrane transporter activity"/>
    <property type="evidence" value="ECO:0007669"/>
    <property type="project" value="InterPro"/>
</dbReference>
<dbReference type="PROSITE" id="PS50928">
    <property type="entry name" value="ABC_TM1"/>
    <property type="match status" value="1"/>
</dbReference>
<evidence type="ECO:0000313" key="12">
    <source>
        <dbReference type="Proteomes" id="UP000317893"/>
    </source>
</evidence>